<dbReference type="InterPro" id="IPR004046">
    <property type="entry name" value="GST_C"/>
</dbReference>
<dbReference type="InterPro" id="IPR010987">
    <property type="entry name" value="Glutathione-S-Trfase_C-like"/>
</dbReference>
<feature type="domain" description="GST C-terminal" evidence="6">
    <location>
        <begin position="1"/>
        <end position="119"/>
    </location>
</feature>
<evidence type="ECO:0000313" key="9">
    <source>
        <dbReference type="WBParaSite" id="NBR_0002107401-mRNA-1"/>
    </source>
</evidence>
<evidence type="ECO:0000256" key="2">
    <source>
        <dbReference type="ARBA" id="ARBA00022679"/>
    </source>
</evidence>
<organism evidence="9">
    <name type="scientific">Nippostrongylus brasiliensis</name>
    <name type="common">Rat hookworm</name>
    <dbReference type="NCBI Taxonomy" id="27835"/>
    <lineage>
        <taxon>Eukaryota</taxon>
        <taxon>Metazoa</taxon>
        <taxon>Ecdysozoa</taxon>
        <taxon>Nematoda</taxon>
        <taxon>Chromadorea</taxon>
        <taxon>Rhabditida</taxon>
        <taxon>Rhabditina</taxon>
        <taxon>Rhabditomorpha</taxon>
        <taxon>Strongyloidea</taxon>
        <taxon>Heligmosomidae</taxon>
        <taxon>Nippostrongylus</taxon>
    </lineage>
</organism>
<dbReference type="GO" id="GO:0006749">
    <property type="term" value="P:glutathione metabolic process"/>
    <property type="evidence" value="ECO:0007669"/>
    <property type="project" value="TreeGrafter"/>
</dbReference>
<dbReference type="WBParaSite" id="NBR_0002107401-mRNA-1">
    <property type="protein sequence ID" value="NBR_0002107401-mRNA-1"/>
    <property type="gene ID" value="NBR_0002107401"/>
</dbReference>
<protein>
    <recommendedName>
        <fullName evidence="1">glutathione transferase</fullName>
        <ecNumber evidence="1">2.5.1.18</ecNumber>
    </recommendedName>
    <alternativeName>
        <fullName evidence="5">GST class-sigma</fullName>
    </alternativeName>
</protein>
<sequence>MVDAITDQCKDFYIETTPYFRVAFGAIKGDKNDLKKSLFLPSREKLFTYLTKILKNNKSGYFVGDSLTWADLYLACMADHAETIPEFYDGFPEMKAHSERIRSIPAIKKWIETRPKTAF</sequence>
<keyword evidence="2" id="KW-0808">Transferase</keyword>
<gene>
    <name evidence="7" type="ORF">NBR_LOCUS21075</name>
</gene>
<dbReference type="PROSITE" id="PS50405">
    <property type="entry name" value="GST_CTER"/>
    <property type="match status" value="1"/>
</dbReference>
<evidence type="ECO:0000256" key="1">
    <source>
        <dbReference type="ARBA" id="ARBA00012452"/>
    </source>
</evidence>
<dbReference type="Pfam" id="PF14497">
    <property type="entry name" value="GST_C_3"/>
    <property type="match status" value="1"/>
</dbReference>
<evidence type="ECO:0000313" key="7">
    <source>
        <dbReference type="EMBL" id="VDL84816.1"/>
    </source>
</evidence>
<name>A0A0N4YV02_NIPBR</name>
<dbReference type="InterPro" id="IPR050213">
    <property type="entry name" value="GST_superfamily"/>
</dbReference>
<dbReference type="InterPro" id="IPR036282">
    <property type="entry name" value="Glutathione-S-Trfase_C_sf"/>
</dbReference>
<dbReference type="Gene3D" id="1.20.1050.10">
    <property type="match status" value="1"/>
</dbReference>
<evidence type="ECO:0000313" key="8">
    <source>
        <dbReference type="Proteomes" id="UP000271162"/>
    </source>
</evidence>
<dbReference type="STRING" id="27835.A0A0N4YV02"/>
<evidence type="ECO:0000256" key="3">
    <source>
        <dbReference type="ARBA" id="ARBA00038317"/>
    </source>
</evidence>
<accession>A0A0N4YV02</accession>
<comment type="catalytic activity">
    <reaction evidence="4">
        <text>RX + glutathione = an S-substituted glutathione + a halide anion + H(+)</text>
        <dbReference type="Rhea" id="RHEA:16437"/>
        <dbReference type="ChEBI" id="CHEBI:15378"/>
        <dbReference type="ChEBI" id="CHEBI:16042"/>
        <dbReference type="ChEBI" id="CHEBI:17792"/>
        <dbReference type="ChEBI" id="CHEBI:57925"/>
        <dbReference type="ChEBI" id="CHEBI:90779"/>
        <dbReference type="EC" id="2.5.1.18"/>
    </reaction>
</comment>
<evidence type="ECO:0000256" key="5">
    <source>
        <dbReference type="ARBA" id="ARBA00078118"/>
    </source>
</evidence>
<dbReference type="EC" id="2.5.1.18" evidence="1"/>
<evidence type="ECO:0000256" key="4">
    <source>
        <dbReference type="ARBA" id="ARBA00047960"/>
    </source>
</evidence>
<reference evidence="9" key="1">
    <citation type="submission" date="2017-02" db="UniProtKB">
        <authorList>
            <consortium name="WormBaseParasite"/>
        </authorList>
    </citation>
    <scope>IDENTIFICATION</scope>
</reference>
<comment type="similarity">
    <text evidence="3">Belongs to the GST superfamily. Sigma family.</text>
</comment>
<evidence type="ECO:0000259" key="6">
    <source>
        <dbReference type="PROSITE" id="PS50405"/>
    </source>
</evidence>
<dbReference type="EMBL" id="UYSL01025881">
    <property type="protein sequence ID" value="VDL84816.1"/>
    <property type="molecule type" value="Genomic_DNA"/>
</dbReference>
<dbReference type="SUPFAM" id="SSF47616">
    <property type="entry name" value="GST C-terminal domain-like"/>
    <property type="match status" value="1"/>
</dbReference>
<keyword evidence="8" id="KW-1185">Reference proteome</keyword>
<reference evidence="7 8" key="2">
    <citation type="submission" date="2018-11" db="EMBL/GenBank/DDBJ databases">
        <authorList>
            <consortium name="Pathogen Informatics"/>
        </authorList>
    </citation>
    <scope>NUCLEOTIDE SEQUENCE [LARGE SCALE GENOMIC DNA]</scope>
</reference>
<dbReference type="PANTHER" id="PTHR11571:SF224">
    <property type="entry name" value="HEMATOPOIETIC PROSTAGLANDIN D SYNTHASE"/>
    <property type="match status" value="1"/>
</dbReference>
<dbReference type="Proteomes" id="UP000271162">
    <property type="component" value="Unassembled WGS sequence"/>
</dbReference>
<dbReference type="CDD" id="cd03192">
    <property type="entry name" value="GST_C_Sigma_like"/>
    <property type="match status" value="1"/>
</dbReference>
<dbReference type="PANTHER" id="PTHR11571">
    <property type="entry name" value="GLUTATHIONE S-TRANSFERASE"/>
    <property type="match status" value="1"/>
</dbReference>
<dbReference type="AlphaFoldDB" id="A0A0N4YV02"/>
<dbReference type="GO" id="GO:0005737">
    <property type="term" value="C:cytoplasm"/>
    <property type="evidence" value="ECO:0007669"/>
    <property type="project" value="UniProtKB-ARBA"/>
</dbReference>
<dbReference type="FunFam" id="1.20.1050.10:FF:000031">
    <property type="entry name" value="Glutathione S-Transferase"/>
    <property type="match status" value="1"/>
</dbReference>
<proteinExistence type="inferred from homology"/>
<dbReference type="GO" id="GO:0004364">
    <property type="term" value="F:glutathione transferase activity"/>
    <property type="evidence" value="ECO:0007669"/>
    <property type="project" value="UniProtKB-EC"/>
</dbReference>